<organism evidence="2">
    <name type="scientific">Salmonella newport</name>
    <dbReference type="NCBI Taxonomy" id="108619"/>
    <lineage>
        <taxon>Bacteria</taxon>
        <taxon>Pseudomonadati</taxon>
        <taxon>Pseudomonadota</taxon>
        <taxon>Gammaproteobacteria</taxon>
        <taxon>Enterobacterales</taxon>
        <taxon>Enterobacteriaceae</taxon>
        <taxon>Salmonella</taxon>
    </lineage>
</organism>
<reference evidence="2" key="1">
    <citation type="submission" date="2019-03" db="EMBL/GenBank/DDBJ databases">
        <authorList>
            <person name="Ashton P.M."/>
            <person name="Dallman T."/>
            <person name="Nair S."/>
            <person name="De Pinna E."/>
            <person name="Peters T."/>
            <person name="Grant K."/>
        </authorList>
    </citation>
    <scope>NUCLEOTIDE SEQUENCE [LARGE SCALE GENOMIC DNA]</scope>
    <source>
        <strain evidence="2">161826</strain>
    </source>
</reference>
<keyword evidence="1" id="KW-0472">Membrane</keyword>
<dbReference type="Proteomes" id="UP000839738">
    <property type="component" value="Unassembled WGS sequence"/>
</dbReference>
<comment type="caution">
    <text evidence="2">The sequence shown here is derived from an EMBL/GenBank/DDBJ whole genome shotgun (WGS) entry which is preliminary data.</text>
</comment>
<dbReference type="EMBL" id="AAIFEU010000014">
    <property type="protein sequence ID" value="ECD6073883.1"/>
    <property type="molecule type" value="Genomic_DNA"/>
</dbReference>
<protein>
    <submittedName>
        <fullName evidence="2">Uncharacterized protein</fullName>
    </submittedName>
</protein>
<gene>
    <name evidence="2" type="ORF">E2D65_15220</name>
</gene>
<evidence type="ECO:0000256" key="1">
    <source>
        <dbReference type="SAM" id="Phobius"/>
    </source>
</evidence>
<accession>A0A5Y2FGT1</accession>
<feature type="transmembrane region" description="Helical" evidence="1">
    <location>
        <begin position="6"/>
        <end position="35"/>
    </location>
</feature>
<keyword evidence="1" id="KW-0812">Transmembrane</keyword>
<name>A0A5Y2FGT1_SALNE</name>
<proteinExistence type="predicted"/>
<keyword evidence="1" id="KW-1133">Transmembrane helix</keyword>
<dbReference type="AlphaFoldDB" id="A0A5Y2FGT1"/>
<feature type="transmembrane region" description="Helical" evidence="1">
    <location>
        <begin position="44"/>
        <end position="64"/>
    </location>
</feature>
<evidence type="ECO:0000313" key="2">
    <source>
        <dbReference type="EMBL" id="ECD6073883.1"/>
    </source>
</evidence>
<sequence length="191" mass="22024">MKLYIFIPLLILSCCVFYINGFIALIGFFVSLFLFKRNFSSGACFLYLPIVILSAALTIIPFTYKMKDFDINGSVNIQMAALYLMQQTNINDCSQLVASDYGHFITIKEDVINYCGNQHMNDISYFTYGIINVMYSVLYNEFSLASASIPVPKRKNRCLSSINEFLKVCPEQKIHFSQKNLQMLRDFERKQ</sequence>